<evidence type="ECO:0000256" key="19">
    <source>
        <dbReference type="ARBA" id="ARBA00051447"/>
    </source>
</evidence>
<evidence type="ECO:0000256" key="23">
    <source>
        <dbReference type="ARBA" id="ARBA00080244"/>
    </source>
</evidence>
<evidence type="ECO:0000313" key="30">
    <source>
        <dbReference type="Proteomes" id="UP001152795"/>
    </source>
</evidence>
<keyword evidence="10" id="KW-0770">Synapse</keyword>
<comment type="function">
    <text evidence="21">Receptor for CM101, a polysaccharide produced by group B Streptococcus with antipathoangiogenic properties.</text>
</comment>
<evidence type="ECO:0000256" key="16">
    <source>
        <dbReference type="ARBA" id="ARBA00050554"/>
    </source>
</evidence>
<name>A0A6S7FK30_PARCT</name>
<keyword evidence="14" id="KW-0968">Cytoplasmic vesicle</keyword>
<dbReference type="Proteomes" id="UP001152795">
    <property type="component" value="Unassembled WGS sequence"/>
</dbReference>
<evidence type="ECO:0000256" key="22">
    <source>
        <dbReference type="ARBA" id="ARBA00069713"/>
    </source>
</evidence>
<evidence type="ECO:0000256" key="20">
    <source>
        <dbReference type="ARBA" id="ARBA00051612"/>
    </source>
</evidence>
<evidence type="ECO:0000256" key="12">
    <source>
        <dbReference type="ARBA" id="ARBA00023180"/>
    </source>
</evidence>
<dbReference type="FunFam" id="1.20.1250.20:FF:000067">
    <property type="entry name" value="sialin isoform X2"/>
    <property type="match status" value="1"/>
</dbReference>
<dbReference type="GO" id="GO:0015293">
    <property type="term" value="F:symporter activity"/>
    <property type="evidence" value="ECO:0007669"/>
    <property type="project" value="UniProtKB-KW"/>
</dbReference>
<comment type="catalytic activity">
    <reaction evidence="20">
        <text>D-glucuronate(out) + H(+)(out) = D-glucuronate(in) + H(+)(in)</text>
        <dbReference type="Rhea" id="RHEA:72591"/>
        <dbReference type="ChEBI" id="CHEBI:15378"/>
        <dbReference type="ChEBI" id="CHEBI:58720"/>
    </reaction>
    <physiologicalReaction direction="left-to-right" evidence="20">
        <dbReference type="Rhea" id="RHEA:72592"/>
    </physiologicalReaction>
</comment>
<keyword evidence="9 27" id="KW-1133">Transmembrane helix</keyword>
<feature type="transmembrane region" description="Helical" evidence="27">
    <location>
        <begin position="199"/>
        <end position="222"/>
    </location>
</feature>
<dbReference type="FunFam" id="1.20.1250.20:FF:000003">
    <property type="entry name" value="Solute carrier family 17 member 3"/>
    <property type="match status" value="1"/>
</dbReference>
<feature type="transmembrane region" description="Helical" evidence="27">
    <location>
        <begin position="381"/>
        <end position="402"/>
    </location>
</feature>
<dbReference type="InterPro" id="IPR011701">
    <property type="entry name" value="MFS"/>
</dbReference>
<accession>A0A6S7FK30</accession>
<evidence type="ECO:0000256" key="4">
    <source>
        <dbReference type="ARBA" id="ARBA00004656"/>
    </source>
</evidence>
<dbReference type="CDD" id="cd17318">
    <property type="entry name" value="MFS_SLC17"/>
    <property type="match status" value="1"/>
</dbReference>
<dbReference type="AlphaFoldDB" id="A0A6S7FK30"/>
<evidence type="ECO:0000256" key="13">
    <source>
        <dbReference type="ARBA" id="ARBA00023228"/>
    </source>
</evidence>
<comment type="catalytic activity">
    <reaction evidence="15">
        <text>2 nitrate(out) + H(+)(out) = 2 nitrate(in) + H(+)(in)</text>
        <dbReference type="Rhea" id="RHEA:71539"/>
        <dbReference type="ChEBI" id="CHEBI:15378"/>
        <dbReference type="ChEBI" id="CHEBI:17632"/>
    </reaction>
    <physiologicalReaction direction="left-to-right" evidence="15">
        <dbReference type="Rhea" id="RHEA:71540"/>
    </physiologicalReaction>
</comment>
<dbReference type="GO" id="GO:0016323">
    <property type="term" value="C:basolateral plasma membrane"/>
    <property type="evidence" value="ECO:0007669"/>
    <property type="project" value="UniProtKB-SubCell"/>
</dbReference>
<evidence type="ECO:0000256" key="17">
    <source>
        <dbReference type="ARBA" id="ARBA00050625"/>
    </source>
</evidence>
<dbReference type="PANTHER" id="PTHR11662:SF399">
    <property type="entry name" value="FI19708P1-RELATED"/>
    <property type="match status" value="1"/>
</dbReference>
<keyword evidence="5" id="KW-0813">Transport</keyword>
<evidence type="ECO:0000256" key="27">
    <source>
        <dbReference type="SAM" id="Phobius"/>
    </source>
</evidence>
<dbReference type="EMBL" id="CACRXK020000031">
    <property type="protein sequence ID" value="CAB3977143.1"/>
    <property type="molecule type" value="Genomic_DNA"/>
</dbReference>
<dbReference type="GO" id="GO:0030672">
    <property type="term" value="C:synaptic vesicle membrane"/>
    <property type="evidence" value="ECO:0007669"/>
    <property type="project" value="UniProtKB-SubCell"/>
</dbReference>
<dbReference type="SUPFAM" id="SSF103473">
    <property type="entry name" value="MFS general substrate transporter"/>
    <property type="match status" value="1"/>
</dbReference>
<feature type="region of interest" description="Disordered" evidence="26">
    <location>
        <begin position="1"/>
        <end position="75"/>
    </location>
</feature>
<evidence type="ECO:0000256" key="24">
    <source>
        <dbReference type="ARBA" id="ARBA00081195"/>
    </source>
</evidence>
<dbReference type="InterPro" id="IPR020846">
    <property type="entry name" value="MFS_dom"/>
</dbReference>
<keyword evidence="13" id="KW-0458">Lysosome</keyword>
<feature type="transmembrane region" description="Helical" evidence="27">
    <location>
        <begin position="473"/>
        <end position="495"/>
    </location>
</feature>
<comment type="catalytic activity">
    <reaction evidence="16">
        <text>L-aspartate(out) = L-aspartate(in)</text>
        <dbReference type="Rhea" id="RHEA:66332"/>
        <dbReference type="ChEBI" id="CHEBI:29991"/>
    </reaction>
    <physiologicalReaction direction="left-to-right" evidence="16">
        <dbReference type="Rhea" id="RHEA:66333"/>
    </physiologicalReaction>
</comment>
<keyword evidence="12" id="KW-0325">Glycoprotein</keyword>
<dbReference type="PROSITE" id="PS50850">
    <property type="entry name" value="MFS"/>
    <property type="match status" value="1"/>
</dbReference>
<feature type="compositionally biased region" description="Polar residues" evidence="26">
    <location>
        <begin position="46"/>
        <end position="58"/>
    </location>
</feature>
<reference evidence="29" key="1">
    <citation type="submission" date="2020-04" db="EMBL/GenBank/DDBJ databases">
        <authorList>
            <person name="Alioto T."/>
            <person name="Alioto T."/>
            <person name="Gomez Garrido J."/>
        </authorList>
    </citation>
    <scope>NUCLEOTIDE SEQUENCE</scope>
    <source>
        <strain evidence="29">A484AB</strain>
    </source>
</reference>
<dbReference type="GO" id="GO:0005765">
    <property type="term" value="C:lysosomal membrane"/>
    <property type="evidence" value="ECO:0007669"/>
    <property type="project" value="UniProtKB-SubCell"/>
</dbReference>
<feature type="transmembrane region" description="Helical" evidence="27">
    <location>
        <begin position="146"/>
        <end position="167"/>
    </location>
</feature>
<evidence type="ECO:0000256" key="25">
    <source>
        <dbReference type="ARBA" id="ARBA00081925"/>
    </source>
</evidence>
<feature type="transmembrane region" description="Helical" evidence="27">
    <location>
        <begin position="91"/>
        <end position="111"/>
    </location>
</feature>
<evidence type="ECO:0000256" key="26">
    <source>
        <dbReference type="SAM" id="MobiDB-lite"/>
    </source>
</evidence>
<feature type="transmembrane region" description="Helical" evidence="27">
    <location>
        <begin position="408"/>
        <end position="427"/>
    </location>
</feature>
<evidence type="ECO:0000313" key="29">
    <source>
        <dbReference type="EMBL" id="CAB3977143.1"/>
    </source>
</evidence>
<comment type="caution">
    <text evidence="29">The sequence shown here is derived from an EMBL/GenBank/DDBJ whole genome shotgun (WGS) entry which is preliminary data.</text>
</comment>
<feature type="transmembrane region" description="Helical" evidence="27">
    <location>
        <begin position="234"/>
        <end position="261"/>
    </location>
</feature>
<dbReference type="Pfam" id="PF07690">
    <property type="entry name" value="MFS_1"/>
    <property type="match status" value="1"/>
</dbReference>
<evidence type="ECO:0000259" key="28">
    <source>
        <dbReference type="PROSITE" id="PS50850"/>
    </source>
</evidence>
<keyword evidence="7 27" id="KW-0812">Transmembrane</keyword>
<dbReference type="OrthoDB" id="2985014at2759"/>
<comment type="catalytic activity">
    <reaction evidence="19">
        <text>L-glutamate(out) = L-glutamate(in)</text>
        <dbReference type="Rhea" id="RHEA:66336"/>
        <dbReference type="ChEBI" id="CHEBI:29985"/>
    </reaction>
    <physiologicalReaction direction="left-to-right" evidence="19">
        <dbReference type="Rhea" id="RHEA:66337"/>
    </physiologicalReaction>
</comment>
<feature type="transmembrane region" description="Helical" evidence="27">
    <location>
        <begin position="439"/>
        <end position="461"/>
    </location>
</feature>
<keyword evidence="30" id="KW-1185">Reference proteome</keyword>
<evidence type="ECO:0000256" key="3">
    <source>
        <dbReference type="ARBA" id="ARBA00004638"/>
    </source>
</evidence>
<comment type="catalytic activity">
    <reaction evidence="18">
        <text>N-acetyl-L-aspartyl-L-glutamate(out) = N-acetyl-L-aspartyl-L-glutamate(in)</text>
        <dbReference type="Rhea" id="RHEA:72599"/>
        <dbReference type="ChEBI" id="CHEBI:76931"/>
    </reaction>
    <physiologicalReaction direction="left-to-right" evidence="18">
        <dbReference type="Rhea" id="RHEA:72600"/>
    </physiologicalReaction>
</comment>
<feature type="transmembrane region" description="Helical" evidence="27">
    <location>
        <begin position="174"/>
        <end position="193"/>
    </location>
</feature>
<evidence type="ECO:0000256" key="10">
    <source>
        <dbReference type="ARBA" id="ARBA00023018"/>
    </source>
</evidence>
<dbReference type="InterPro" id="IPR036259">
    <property type="entry name" value="MFS_trans_sf"/>
</dbReference>
<evidence type="ECO:0000256" key="6">
    <source>
        <dbReference type="ARBA" id="ARBA00022475"/>
    </source>
</evidence>
<dbReference type="GO" id="GO:0006820">
    <property type="term" value="P:monoatomic anion transport"/>
    <property type="evidence" value="ECO:0007669"/>
    <property type="project" value="TreeGrafter"/>
</dbReference>
<evidence type="ECO:0000256" key="15">
    <source>
        <dbReference type="ARBA" id="ARBA00050101"/>
    </source>
</evidence>
<feature type="compositionally biased region" description="Basic and acidic residues" evidence="26">
    <location>
        <begin position="66"/>
        <end position="75"/>
    </location>
</feature>
<evidence type="ECO:0000256" key="2">
    <source>
        <dbReference type="ARBA" id="ARBA00004554"/>
    </source>
</evidence>
<dbReference type="Gene3D" id="1.20.1250.20">
    <property type="entry name" value="MFS general substrate transporter like domains"/>
    <property type="match status" value="2"/>
</dbReference>
<evidence type="ECO:0000256" key="18">
    <source>
        <dbReference type="ARBA" id="ARBA00051403"/>
    </source>
</evidence>
<evidence type="ECO:0000256" key="9">
    <source>
        <dbReference type="ARBA" id="ARBA00022989"/>
    </source>
</evidence>
<evidence type="ECO:0000256" key="14">
    <source>
        <dbReference type="ARBA" id="ARBA00023329"/>
    </source>
</evidence>
<dbReference type="GO" id="GO:0046942">
    <property type="term" value="P:carboxylic acid transport"/>
    <property type="evidence" value="ECO:0007669"/>
    <property type="project" value="UniProtKB-ARBA"/>
</dbReference>
<evidence type="ECO:0000256" key="1">
    <source>
        <dbReference type="ARBA" id="ARBA00004432"/>
    </source>
</evidence>
<sequence length="506" mass="55593">MDSKLEGSQEENGTGNVPEKGEENVAIQTNEDEGIDNLKNNEEQPVETNSELATSKNTELAEEQEDATRRDSKLAESSRLSLSSHGIPKRYALLFLVFLGFVNIYGLRVNLNVALVAMVNNHTYTRGGVTVQEPAEFHWNSKTQGIVLGSFFYGYWALQVPGAWIAMKLGGTRVFGYGVLLSALLTLLTPVAARYHVGALIGVRVLEGLFLGVTYPCNHAIWSKWSPVSERSTLVTAAIAGAAVGNIVALPLTGLLCRYGFDGGWPTVFYFFGTMKKERNYIEGSIGDEKIENDCPPWGKILTSPPVWGINIGHFGACWGYYTLFTEMPTFLKDILHFDIKHMGFLAACPYMLKSVLGPLGGLSADFLIKYKIMTIRNVRALYYAIGCIIAGIFIVATSYATQRYLCVVFLVLGVGFSGINATGYAVNHLDIAPRYAGLLMGLSNTFGSMPGFLSPMLTGYIAHSKDPEEWKIVFWITLIIYVVSSSIYAILVSGDKQPWADKKKT</sequence>
<keyword evidence="11 27" id="KW-0472">Membrane</keyword>
<dbReference type="InterPro" id="IPR050382">
    <property type="entry name" value="MFS_Na/Anion_cotransporter"/>
</dbReference>
<evidence type="ECO:0000256" key="5">
    <source>
        <dbReference type="ARBA" id="ARBA00022448"/>
    </source>
</evidence>
<feature type="domain" description="Major facilitator superfamily (MFS) profile" evidence="28">
    <location>
        <begin position="92"/>
        <end position="497"/>
    </location>
</feature>
<proteinExistence type="predicted"/>
<keyword evidence="8" id="KW-0769">Symport</keyword>
<evidence type="ECO:0000256" key="7">
    <source>
        <dbReference type="ARBA" id="ARBA00022692"/>
    </source>
</evidence>
<evidence type="ECO:0000256" key="8">
    <source>
        <dbReference type="ARBA" id="ARBA00022847"/>
    </source>
</evidence>
<evidence type="ECO:0000256" key="21">
    <source>
        <dbReference type="ARBA" id="ARBA00056891"/>
    </source>
</evidence>
<organism evidence="29 30">
    <name type="scientific">Paramuricea clavata</name>
    <name type="common">Red gorgonian</name>
    <name type="synonym">Violescent sea-whip</name>
    <dbReference type="NCBI Taxonomy" id="317549"/>
    <lineage>
        <taxon>Eukaryota</taxon>
        <taxon>Metazoa</taxon>
        <taxon>Cnidaria</taxon>
        <taxon>Anthozoa</taxon>
        <taxon>Octocorallia</taxon>
        <taxon>Malacalcyonacea</taxon>
        <taxon>Plexauridae</taxon>
        <taxon>Paramuricea</taxon>
    </lineage>
</organism>
<dbReference type="PANTHER" id="PTHR11662">
    <property type="entry name" value="SOLUTE CARRIER FAMILY 17"/>
    <property type="match status" value="1"/>
</dbReference>
<evidence type="ECO:0000256" key="11">
    <source>
        <dbReference type="ARBA" id="ARBA00023136"/>
    </source>
</evidence>
<keyword evidence="6" id="KW-1003">Cell membrane</keyword>
<comment type="catalytic activity">
    <reaction evidence="17">
        <text>N-acetylneuraminate(in) + H(+)(in) = N-acetylneuraminate(out) + H(+)(out)</text>
        <dbReference type="Rhea" id="RHEA:28987"/>
        <dbReference type="ChEBI" id="CHEBI:15378"/>
        <dbReference type="ChEBI" id="CHEBI:35418"/>
    </reaction>
    <physiologicalReaction direction="right-to-left" evidence="17">
        <dbReference type="Rhea" id="RHEA:28989"/>
    </physiologicalReaction>
</comment>
<comment type="subcellular location">
    <subcellularLocation>
        <location evidence="2">Basolateral cell membrane</location>
        <topology evidence="2">Multi-pass membrane protein</topology>
    </subcellularLocation>
    <subcellularLocation>
        <location evidence="3">Cytoplasmic vesicle</location>
        <location evidence="3">Secretory vesicle membrane</location>
        <topology evidence="3">Multi-pass membrane protein</topology>
    </subcellularLocation>
    <subcellularLocation>
        <location evidence="1">Cytoplasmic vesicle</location>
        <location evidence="1">Secretory vesicle</location>
        <location evidence="1">Synaptic vesicle membrane</location>
    </subcellularLocation>
    <subcellularLocation>
        <location evidence="4">Lysosome membrane</location>
    </subcellularLocation>
</comment>
<gene>
    <name evidence="29" type="ORF">PACLA_8A083630</name>
</gene>
<protein>
    <recommendedName>
        <fullName evidence="22">Sialin</fullName>
    </recommendedName>
    <alternativeName>
        <fullName evidence="25">H(+)/nitrate cotransporter</fullName>
    </alternativeName>
    <alternativeName>
        <fullName evidence="23">H(+)/sialic acid cotransporter</fullName>
    </alternativeName>
    <alternativeName>
        <fullName evidence="24">Vesicular excitatory amino acid transporter</fullName>
    </alternativeName>
</protein>